<evidence type="ECO:0000256" key="9">
    <source>
        <dbReference type="ARBA" id="ARBA00023049"/>
    </source>
</evidence>
<dbReference type="Pfam" id="PF18962">
    <property type="entry name" value="Por_Secre_tail"/>
    <property type="match status" value="1"/>
</dbReference>
<feature type="domain" description="Peptidase M4 C-terminal" evidence="12">
    <location>
        <begin position="340"/>
        <end position="499"/>
    </location>
</feature>
<feature type="domain" description="Peptidase M4" evidence="11">
    <location>
        <begin position="237"/>
        <end position="337"/>
    </location>
</feature>
<dbReference type="PRINTS" id="PR00730">
    <property type="entry name" value="THERMOLYSIN"/>
</dbReference>
<evidence type="ECO:0000256" key="8">
    <source>
        <dbReference type="ARBA" id="ARBA00022837"/>
    </source>
</evidence>
<evidence type="ECO:0000256" key="3">
    <source>
        <dbReference type="ARBA" id="ARBA00022723"/>
    </source>
</evidence>
<comment type="similarity">
    <text evidence="1">Belongs to the peptidase M4 family.</text>
</comment>
<gene>
    <name evidence="16" type="ORF">HWI92_02720</name>
</gene>
<accession>A0ABX7I316</accession>
<reference evidence="16 17" key="1">
    <citation type="submission" date="2020-06" db="EMBL/GenBank/DDBJ databases">
        <title>Dyadobacter sandarakinus sp. nov., isolated from the soil of the Arctic Yellow River Station.</title>
        <authorList>
            <person name="Zhang Y."/>
            <person name="Peng F."/>
        </authorList>
    </citation>
    <scope>NUCLEOTIDE SEQUENCE [LARGE SCALE GENOMIC DNA]</scope>
    <source>
        <strain evidence="16 17">Q3-56</strain>
    </source>
</reference>
<dbReference type="CDD" id="cd09597">
    <property type="entry name" value="M4_TLP"/>
    <property type="match status" value="1"/>
</dbReference>
<dbReference type="Pfam" id="PF02868">
    <property type="entry name" value="Peptidase_M4_C"/>
    <property type="match status" value="1"/>
</dbReference>
<dbReference type="InterPro" id="IPR050728">
    <property type="entry name" value="Zinc_Metalloprotease_M4"/>
</dbReference>
<dbReference type="InterPro" id="IPR013856">
    <property type="entry name" value="Peptidase_M4_domain"/>
</dbReference>
<keyword evidence="9" id="KW-0482">Metalloprotease</keyword>
<organism evidence="16 17">
    <name type="scientific">Dyadobacter sandarakinus</name>
    <dbReference type="NCBI Taxonomy" id="2747268"/>
    <lineage>
        <taxon>Bacteria</taxon>
        <taxon>Pseudomonadati</taxon>
        <taxon>Bacteroidota</taxon>
        <taxon>Cytophagia</taxon>
        <taxon>Cytophagales</taxon>
        <taxon>Spirosomataceae</taxon>
        <taxon>Dyadobacter</taxon>
    </lineage>
</organism>
<evidence type="ECO:0000259" key="15">
    <source>
        <dbReference type="Pfam" id="PF18962"/>
    </source>
</evidence>
<dbReference type="Gene3D" id="3.10.170.10">
    <property type="match status" value="1"/>
</dbReference>
<dbReference type="InterPro" id="IPR001570">
    <property type="entry name" value="Peptidase_M4_C_domain"/>
</dbReference>
<keyword evidence="6" id="KW-0378">Hydrolase</keyword>
<dbReference type="Proteomes" id="UP000612680">
    <property type="component" value="Chromosome"/>
</dbReference>
<keyword evidence="4 10" id="KW-0732">Signal</keyword>
<feature type="domain" description="Secretion system C-terminal sorting" evidence="15">
    <location>
        <begin position="1331"/>
        <end position="1401"/>
    </location>
</feature>
<dbReference type="Gene3D" id="2.60.40.2030">
    <property type="match status" value="1"/>
</dbReference>
<evidence type="ECO:0000259" key="11">
    <source>
        <dbReference type="Pfam" id="PF01447"/>
    </source>
</evidence>
<keyword evidence="17" id="KW-1185">Reference proteome</keyword>
<dbReference type="InterPro" id="IPR003644">
    <property type="entry name" value="Calx_beta"/>
</dbReference>
<evidence type="ECO:0000313" key="16">
    <source>
        <dbReference type="EMBL" id="QRQ99906.1"/>
    </source>
</evidence>
<dbReference type="InterPro" id="IPR023612">
    <property type="entry name" value="Peptidase_M4"/>
</dbReference>
<evidence type="ECO:0000256" key="1">
    <source>
        <dbReference type="ARBA" id="ARBA00009388"/>
    </source>
</evidence>
<dbReference type="SUPFAM" id="SSF55486">
    <property type="entry name" value="Metalloproteases ('zincins'), catalytic domain"/>
    <property type="match status" value="1"/>
</dbReference>
<name>A0ABX7I316_9BACT</name>
<feature type="signal peptide" evidence="10">
    <location>
        <begin position="1"/>
        <end position="20"/>
    </location>
</feature>
<keyword evidence="8" id="KW-0106">Calcium</keyword>
<dbReference type="Gene3D" id="1.10.390.10">
    <property type="entry name" value="Neutral Protease Domain 2"/>
    <property type="match status" value="1"/>
</dbReference>
<dbReference type="Pfam" id="PF01447">
    <property type="entry name" value="Peptidase_M4"/>
    <property type="match status" value="1"/>
</dbReference>
<dbReference type="InterPro" id="IPR027268">
    <property type="entry name" value="Peptidase_M4/M1_CTD_sf"/>
</dbReference>
<keyword evidence="7" id="KW-0862">Zinc</keyword>
<dbReference type="PANTHER" id="PTHR33794">
    <property type="entry name" value="BACILLOLYSIN"/>
    <property type="match status" value="1"/>
</dbReference>
<dbReference type="InterPro" id="IPR011096">
    <property type="entry name" value="FTP_domain"/>
</dbReference>
<dbReference type="EMBL" id="CP056775">
    <property type="protein sequence ID" value="QRQ99906.1"/>
    <property type="molecule type" value="Genomic_DNA"/>
</dbReference>
<dbReference type="SUPFAM" id="SSF141072">
    <property type="entry name" value="CalX-like"/>
    <property type="match status" value="1"/>
</dbReference>
<feature type="chain" id="PRO_5046208710" evidence="10">
    <location>
        <begin position="21"/>
        <end position="1406"/>
    </location>
</feature>
<dbReference type="PANTHER" id="PTHR33794:SF1">
    <property type="entry name" value="BACILLOLYSIN"/>
    <property type="match status" value="1"/>
</dbReference>
<dbReference type="InterPro" id="IPR026444">
    <property type="entry name" value="Secre_tail"/>
</dbReference>
<dbReference type="Pfam" id="PF03160">
    <property type="entry name" value="Calx-beta"/>
    <property type="match status" value="1"/>
</dbReference>
<dbReference type="Gene3D" id="3.10.450.490">
    <property type="match status" value="1"/>
</dbReference>
<dbReference type="Pfam" id="PF07504">
    <property type="entry name" value="FTP"/>
    <property type="match status" value="1"/>
</dbReference>
<evidence type="ECO:0000259" key="14">
    <source>
        <dbReference type="Pfam" id="PF07504"/>
    </source>
</evidence>
<sequence length="1406" mass="152588">MKHSLLIACMYLAGVGSSMAQDAIKGEIENFSSQTGSSATVDKATSALSILRFPAGRAFPVSGTDVQQKSINFLNQNTRLYGLRAGQDGHRFKEQRRDVYGFENVTLQQTYKGVPVFDGLLRFHYNTALNLTSVNGNFIPEIKVNPVPTLAQHEAESLAIKSLGTEKPSRPKYPLKAYRTALYIFQKGLAQGYNGSRHLAYEVEVRDGFSVREFVYIDAHTGDVIEKFTGTHSINRKLYEETVSSETLVWQEGNALPGALTIWQESEVRSAGFIYNLMKNTFGRISYDGQDAMMVTINNNPDIECPNANWNGVTANYCDGLATDDVVAHEWAHAYTEYTSGLIYGWQPGALNEAYSDIWGETVDQLNEFFDEGESNSARTACGSSARWQVGEKATAFNGALRDMWNPNCFGSPGKVSDPLYWCADDDEGGVHINSGILNHAYALLVDGGTFNGQTIRGIGLTKAAHIFWLAQSQYMTATTDFAAQADILEAAATSLVGINLRSLTTKTGAAGNSGSIITSSDVVQLSRVMLATEMRSEVSCGFRPLLKPVASLCEGANENLAIFFEDFEDGLGKFTVSNQSSSTSWTARNWTVANATDGRTGKVAYGADFPGGDCQESFQNGVIRLQSPVINIPATTAGTLRMAFDHYIAIEEFWDGGNIKYSINGASYKLLPKGAFTANGYNNVISGVATGNDNPLAGQAAFSGQDEGSVKGSWGQSQIDLSAIGLNPGDNIQFRFELGTDGCGGQLGWYVDDIRVYSCSVTPAVHFATDRVYIDEGQATTPGAACVSYVDKTIAVQIDKAPSKPVTITFKTPTGTAKQGQNGDYTISPASITLENGALSKNVTVRVYNDAYVEGPETINLSYSINANGGDAYAADSMQTCLVTITDDDLEPGNYTEELLSADFNNGRSGWSIINGGNSQHTWTVSSFSDAGLDPSGPGFLFVNSNTTIQASIQMDEIIESPAVNTAGKKNMVITFDQAWLPYDGGFNEQGTVDVWDGSVWRTVFKQDQKTPNAGDLLNFQAASESIAIPDEYANVNMKVRFRFVSRWDYWWAIDNIRLTATNSNSIQTAVNTTTAAVEYLGPNETAVFYDPQTGDLMAKIKNLTSHNYGCTAVAVDRAGKDATSWVGSYHITRKTFKVTPTTNNPNGRYEITLYYKGAELPTFKGSNINSMGKTEGNISAGSSQKTAYASVRTRTAFETDYAFTATFDTGFSGFGLSDSPPAGPLPVTLIAFTGKHTPEGNLLTWSTTSETNNDYFAVERTLNGRDFTEIGRVAGIGNATARKDYRFTDAPYADGTSYYRLKQVDTDGQFAYSQLVAIDPELAGELRFFPNPVQSLLTLEVPEASVTQADIQVLNTAGQEVVVRKKAKAVNGKFSVDLSKLPSGNYQIKVTGDKHSYSRTVFKY</sequence>
<evidence type="ECO:0000259" key="13">
    <source>
        <dbReference type="Pfam" id="PF03160"/>
    </source>
</evidence>
<evidence type="ECO:0000256" key="7">
    <source>
        <dbReference type="ARBA" id="ARBA00022833"/>
    </source>
</evidence>
<keyword evidence="2" id="KW-0645">Protease</keyword>
<dbReference type="NCBIfam" id="TIGR04183">
    <property type="entry name" value="Por_Secre_tail"/>
    <property type="match status" value="1"/>
</dbReference>
<dbReference type="InterPro" id="IPR038081">
    <property type="entry name" value="CalX-like_sf"/>
</dbReference>
<protein>
    <submittedName>
        <fullName evidence="16">M4 family metallopeptidase</fullName>
    </submittedName>
</protein>
<evidence type="ECO:0000313" key="17">
    <source>
        <dbReference type="Proteomes" id="UP000612680"/>
    </source>
</evidence>
<evidence type="ECO:0000256" key="2">
    <source>
        <dbReference type="ARBA" id="ARBA00022670"/>
    </source>
</evidence>
<evidence type="ECO:0000259" key="12">
    <source>
        <dbReference type="Pfam" id="PF02868"/>
    </source>
</evidence>
<feature type="domain" description="Calx-beta" evidence="13">
    <location>
        <begin position="804"/>
        <end position="890"/>
    </location>
</feature>
<evidence type="ECO:0000256" key="10">
    <source>
        <dbReference type="SAM" id="SignalP"/>
    </source>
</evidence>
<evidence type="ECO:0000256" key="5">
    <source>
        <dbReference type="ARBA" id="ARBA00022737"/>
    </source>
</evidence>
<feature type="domain" description="FTP" evidence="14">
    <location>
        <begin position="97"/>
        <end position="138"/>
    </location>
</feature>
<dbReference type="RefSeq" id="WP_204660669.1">
    <property type="nucleotide sequence ID" value="NZ_CP056775.1"/>
</dbReference>
<keyword evidence="3" id="KW-0479">Metal-binding</keyword>
<evidence type="ECO:0000256" key="4">
    <source>
        <dbReference type="ARBA" id="ARBA00022729"/>
    </source>
</evidence>
<proteinExistence type="inferred from homology"/>
<keyword evidence="5" id="KW-0677">Repeat</keyword>
<evidence type="ECO:0000256" key="6">
    <source>
        <dbReference type="ARBA" id="ARBA00022801"/>
    </source>
</evidence>